<evidence type="ECO:0000256" key="1">
    <source>
        <dbReference type="ARBA" id="ARBA00022490"/>
    </source>
</evidence>
<accession>A0A371P4L8</accession>
<keyword evidence="1 5" id="KW-0963">Cytoplasm</keyword>
<evidence type="ECO:0000313" key="9">
    <source>
        <dbReference type="EMBL" id="REK70893.1"/>
    </source>
</evidence>
<gene>
    <name evidence="5" type="primary">xseA</name>
    <name evidence="9" type="ORF">DX116_17595</name>
</gene>
<comment type="subunit">
    <text evidence="5">Heterooligomer composed of large and small subunits.</text>
</comment>
<dbReference type="GO" id="GO:0006308">
    <property type="term" value="P:DNA catabolic process"/>
    <property type="evidence" value="ECO:0007669"/>
    <property type="project" value="UniProtKB-UniRule"/>
</dbReference>
<comment type="caution">
    <text evidence="9">The sequence shown here is derived from an EMBL/GenBank/DDBJ whole genome shotgun (WGS) entry which is preliminary data.</text>
</comment>
<keyword evidence="10" id="KW-1185">Reference proteome</keyword>
<organism evidence="9 10">
    <name type="scientific">Aeromicrobium endophyticum</name>
    <dbReference type="NCBI Taxonomy" id="2292704"/>
    <lineage>
        <taxon>Bacteria</taxon>
        <taxon>Bacillati</taxon>
        <taxon>Actinomycetota</taxon>
        <taxon>Actinomycetes</taxon>
        <taxon>Propionibacteriales</taxon>
        <taxon>Nocardioidaceae</taxon>
        <taxon>Aeromicrobium</taxon>
    </lineage>
</organism>
<dbReference type="PANTHER" id="PTHR30008:SF0">
    <property type="entry name" value="EXODEOXYRIBONUCLEASE 7 LARGE SUBUNIT"/>
    <property type="match status" value="1"/>
</dbReference>
<dbReference type="EC" id="3.1.11.6" evidence="5"/>
<evidence type="ECO:0000256" key="5">
    <source>
        <dbReference type="HAMAP-Rule" id="MF_00378"/>
    </source>
</evidence>
<evidence type="ECO:0000256" key="2">
    <source>
        <dbReference type="ARBA" id="ARBA00022722"/>
    </source>
</evidence>
<keyword evidence="3 5" id="KW-0378">Hydrolase</keyword>
<dbReference type="NCBIfam" id="TIGR00237">
    <property type="entry name" value="xseA"/>
    <property type="match status" value="1"/>
</dbReference>
<feature type="domain" description="OB-fold nucleic acid binding" evidence="8">
    <location>
        <begin position="15"/>
        <end position="104"/>
    </location>
</feature>
<dbReference type="Pfam" id="PF02601">
    <property type="entry name" value="Exonuc_VII_L"/>
    <property type="match status" value="1"/>
</dbReference>
<evidence type="ECO:0000313" key="10">
    <source>
        <dbReference type="Proteomes" id="UP000265581"/>
    </source>
</evidence>
<dbReference type="EMBL" id="QUBR01000002">
    <property type="protein sequence ID" value="REK70893.1"/>
    <property type="molecule type" value="Genomic_DNA"/>
</dbReference>
<dbReference type="PANTHER" id="PTHR30008">
    <property type="entry name" value="EXODEOXYRIBONUCLEASE 7 LARGE SUBUNIT"/>
    <property type="match status" value="1"/>
</dbReference>
<evidence type="ECO:0000256" key="4">
    <source>
        <dbReference type="ARBA" id="ARBA00022839"/>
    </source>
</evidence>
<evidence type="ECO:0000259" key="7">
    <source>
        <dbReference type="Pfam" id="PF02601"/>
    </source>
</evidence>
<evidence type="ECO:0000256" key="6">
    <source>
        <dbReference type="RuleBase" id="RU004355"/>
    </source>
</evidence>
<dbReference type="AlphaFoldDB" id="A0A371P4L8"/>
<comment type="similarity">
    <text evidence="5 6">Belongs to the XseA family.</text>
</comment>
<keyword evidence="4 5" id="KW-0269">Exonuclease</keyword>
<name>A0A371P4L8_9ACTN</name>
<dbReference type="GO" id="GO:0003676">
    <property type="term" value="F:nucleic acid binding"/>
    <property type="evidence" value="ECO:0007669"/>
    <property type="project" value="InterPro"/>
</dbReference>
<comment type="subcellular location">
    <subcellularLocation>
        <location evidence="5 6">Cytoplasm</location>
    </subcellularLocation>
</comment>
<sequence>MALDTSADSPAPLRQISQLLDGYIGRLGAVWVEAEIAQLTRRQGICFLTLRDLGAKISIDAKCHVSILDASPIPVTEGSRVVVHAKPAFYAPRGSLSLDLREIRPQGEGELLAQLERRRQLLAAEGLFDPRLKKPLPLLPRGIGLITGRASAAERDILENARLRWPDVRFVVRHALMQGNDSARDVMTALAELSADRSIDLIVIARGGGSVEDLLPFSDEALVRAVHACTLPVVSAIGHEPDTPILDLVADLRASTPTDAAKRIVPDVREELAGVAMMRERASVAIRSILDREVRGLDDIRSRPVLSQPSTLVDAQQSLVHDWRDRSRRSLGHRLDRAGDEIVHHLARVRGLSPLATLERGYGVAQLPGGTVVTSVRQVAVGDELTIRVADGTVATRVVTTATAETTSTTDPTEDSHA</sequence>
<dbReference type="Proteomes" id="UP000265581">
    <property type="component" value="Unassembled WGS sequence"/>
</dbReference>
<dbReference type="InterPro" id="IPR025824">
    <property type="entry name" value="OB-fold_nuc-bd_dom"/>
</dbReference>
<dbReference type="GO" id="GO:0009318">
    <property type="term" value="C:exodeoxyribonuclease VII complex"/>
    <property type="evidence" value="ECO:0007669"/>
    <property type="project" value="UniProtKB-UniRule"/>
</dbReference>
<dbReference type="GO" id="GO:0005737">
    <property type="term" value="C:cytoplasm"/>
    <property type="evidence" value="ECO:0007669"/>
    <property type="project" value="UniProtKB-SubCell"/>
</dbReference>
<dbReference type="CDD" id="cd04489">
    <property type="entry name" value="ExoVII_LU_OBF"/>
    <property type="match status" value="1"/>
</dbReference>
<feature type="domain" description="Exonuclease VII large subunit C-terminal" evidence="7">
    <location>
        <begin position="127"/>
        <end position="342"/>
    </location>
</feature>
<protein>
    <recommendedName>
        <fullName evidence="5">Exodeoxyribonuclease 7 large subunit</fullName>
        <ecNumber evidence="5">3.1.11.6</ecNumber>
    </recommendedName>
    <alternativeName>
        <fullName evidence="5">Exodeoxyribonuclease VII large subunit</fullName>
        <shortName evidence="5">Exonuclease VII large subunit</shortName>
    </alternativeName>
</protein>
<dbReference type="OrthoDB" id="9802795at2"/>
<reference evidence="9 10" key="1">
    <citation type="submission" date="2018-08" db="EMBL/GenBank/DDBJ databases">
        <title>Aeromicrobium sp. M2KJ-4, whole genome shotgun sequence.</title>
        <authorList>
            <person name="Tuo L."/>
        </authorList>
    </citation>
    <scope>NUCLEOTIDE SEQUENCE [LARGE SCALE GENOMIC DNA]</scope>
    <source>
        <strain evidence="9 10">M2KJ-4</strain>
    </source>
</reference>
<dbReference type="RefSeq" id="WP_119705477.1">
    <property type="nucleotide sequence ID" value="NZ_JBHSOI010000002.1"/>
</dbReference>
<dbReference type="Pfam" id="PF13742">
    <property type="entry name" value="tRNA_anti_2"/>
    <property type="match status" value="1"/>
</dbReference>
<dbReference type="HAMAP" id="MF_00378">
    <property type="entry name" value="Exonuc_7_L"/>
    <property type="match status" value="1"/>
</dbReference>
<evidence type="ECO:0000256" key="3">
    <source>
        <dbReference type="ARBA" id="ARBA00022801"/>
    </source>
</evidence>
<keyword evidence="2 5" id="KW-0540">Nuclease</keyword>
<dbReference type="InterPro" id="IPR020579">
    <property type="entry name" value="Exonuc_VII_lsu_C"/>
</dbReference>
<comment type="catalytic activity">
    <reaction evidence="5 6">
        <text>Exonucleolytic cleavage in either 5'- to 3'- or 3'- to 5'-direction to yield nucleoside 5'-phosphates.</text>
        <dbReference type="EC" id="3.1.11.6"/>
    </reaction>
</comment>
<proteinExistence type="inferred from homology"/>
<dbReference type="InterPro" id="IPR003753">
    <property type="entry name" value="Exonuc_VII_L"/>
</dbReference>
<evidence type="ECO:0000259" key="8">
    <source>
        <dbReference type="Pfam" id="PF13742"/>
    </source>
</evidence>
<dbReference type="GO" id="GO:0008855">
    <property type="term" value="F:exodeoxyribonuclease VII activity"/>
    <property type="evidence" value="ECO:0007669"/>
    <property type="project" value="UniProtKB-UniRule"/>
</dbReference>
<comment type="function">
    <text evidence="5">Bidirectionally degrades single-stranded DNA into large acid-insoluble oligonucleotides, which are then degraded further into small acid-soluble oligonucleotides.</text>
</comment>